<keyword evidence="4" id="KW-1185">Reference proteome</keyword>
<dbReference type="OrthoDB" id="9785185at2"/>
<reference evidence="3 4" key="1">
    <citation type="submission" date="2018-10" db="EMBL/GenBank/DDBJ databases">
        <title>Phylogenomics of Brevibacillus.</title>
        <authorList>
            <person name="Dunlap C."/>
        </authorList>
    </citation>
    <scope>NUCLEOTIDE SEQUENCE [LARGE SCALE GENOMIC DNA]</scope>
    <source>
        <strain evidence="3 4">JCM 12215</strain>
    </source>
</reference>
<dbReference type="CDD" id="cd06433">
    <property type="entry name" value="GT_2_WfgS_like"/>
    <property type="match status" value="1"/>
</dbReference>
<gene>
    <name evidence="3" type="ORF">EDM52_21570</name>
</gene>
<comment type="caution">
    <text evidence="3">The sequence shown here is derived from an EMBL/GenBank/DDBJ whole genome shotgun (WGS) entry which is preliminary data.</text>
</comment>
<name>A0A3M8BX79_9BACL</name>
<comment type="similarity">
    <text evidence="1">Belongs to the glycosyltransferase 2 family.</text>
</comment>
<dbReference type="PANTHER" id="PTHR22916:SF3">
    <property type="entry name" value="UDP-GLCNAC:BETAGAL BETA-1,3-N-ACETYLGLUCOSAMINYLTRANSFERASE-LIKE PROTEIN 1"/>
    <property type="match status" value="1"/>
</dbReference>
<feature type="domain" description="Glycosyltransferase 2-like" evidence="2">
    <location>
        <begin position="10"/>
        <end position="169"/>
    </location>
</feature>
<dbReference type="EMBL" id="RHHR01000047">
    <property type="protein sequence ID" value="RNB68072.1"/>
    <property type="molecule type" value="Genomic_DNA"/>
</dbReference>
<dbReference type="SUPFAM" id="SSF53448">
    <property type="entry name" value="Nucleotide-diphospho-sugar transferases"/>
    <property type="match status" value="1"/>
</dbReference>
<dbReference type="InterPro" id="IPR029044">
    <property type="entry name" value="Nucleotide-diphossugar_trans"/>
</dbReference>
<dbReference type="AlphaFoldDB" id="A0A3M8BX79"/>
<evidence type="ECO:0000313" key="4">
    <source>
        <dbReference type="Proteomes" id="UP000282028"/>
    </source>
</evidence>
<sequence length="414" mass="47719">MNNHSMPLVSIITPSYNQAAFIQQTIDSVWRQDYPAIEHIVVDGGSTDGTQTILKQYSQQLGDRFRYISEPDRGQSHAINKGLQMAKGEIIGWLNSDDTYFPQAVTKAVNSLTSHPDWAMVYGKGLHINEKNKIMYKYPWVPFDRKKMFYHCIICQPTAFIRKHVLEDVGGVDEDLHFCMDYDLWLRISVRFTIGWMEDYLASSRLHDACKSVTSLIDIGFPEIMKTSMKHFGTVANEWLLHFLKDYREKGVFWFLDLFKTYHLFGKTPKLASSNRFADQWAPPYLRIHLEIDPEYPLHTLVVHGSQTISTLPLQFHVLVDGNLVPIRTSGSNDFTLEIPIDSPGPGCSVEILSSRQFVKEDPRSELGKRTVSFVAEQIMPLSDEEYAFYHHFLKGNSTLQQWMKEKRKPSPIF</sequence>
<dbReference type="Pfam" id="PF00535">
    <property type="entry name" value="Glycos_transf_2"/>
    <property type="match status" value="1"/>
</dbReference>
<accession>A0A3M8BX79</accession>
<keyword evidence="3" id="KW-0808">Transferase</keyword>
<evidence type="ECO:0000313" key="3">
    <source>
        <dbReference type="EMBL" id="RNB68072.1"/>
    </source>
</evidence>
<protein>
    <submittedName>
        <fullName evidence="3">Glycosyltransferase</fullName>
    </submittedName>
</protein>
<dbReference type="GO" id="GO:0016758">
    <property type="term" value="F:hexosyltransferase activity"/>
    <property type="evidence" value="ECO:0007669"/>
    <property type="project" value="UniProtKB-ARBA"/>
</dbReference>
<dbReference type="Proteomes" id="UP000282028">
    <property type="component" value="Unassembled WGS sequence"/>
</dbReference>
<dbReference type="InterPro" id="IPR001173">
    <property type="entry name" value="Glyco_trans_2-like"/>
</dbReference>
<evidence type="ECO:0000256" key="1">
    <source>
        <dbReference type="ARBA" id="ARBA00006739"/>
    </source>
</evidence>
<organism evidence="3 4">
    <name type="scientific">Brevibacillus invocatus</name>
    <dbReference type="NCBI Taxonomy" id="173959"/>
    <lineage>
        <taxon>Bacteria</taxon>
        <taxon>Bacillati</taxon>
        <taxon>Bacillota</taxon>
        <taxon>Bacilli</taxon>
        <taxon>Bacillales</taxon>
        <taxon>Paenibacillaceae</taxon>
        <taxon>Brevibacillus</taxon>
    </lineage>
</organism>
<dbReference type="Gene3D" id="3.90.550.10">
    <property type="entry name" value="Spore Coat Polysaccharide Biosynthesis Protein SpsA, Chain A"/>
    <property type="match status" value="1"/>
</dbReference>
<dbReference type="PANTHER" id="PTHR22916">
    <property type="entry name" value="GLYCOSYLTRANSFERASE"/>
    <property type="match status" value="1"/>
</dbReference>
<proteinExistence type="inferred from homology"/>
<evidence type="ECO:0000259" key="2">
    <source>
        <dbReference type="Pfam" id="PF00535"/>
    </source>
</evidence>
<dbReference type="RefSeq" id="WP_122910993.1">
    <property type="nucleotide sequence ID" value="NZ_CBCSBE010000030.1"/>
</dbReference>